<dbReference type="InterPro" id="IPR000330">
    <property type="entry name" value="SNF2_N"/>
</dbReference>
<reference evidence="5" key="1">
    <citation type="journal article" date="2015" name="Proc. Natl. Acad. Sci. U.S.A.">
        <title>Networks of energetic and metabolic interactions define dynamics in microbial communities.</title>
        <authorList>
            <person name="Embree M."/>
            <person name="Liu J.K."/>
            <person name="Al-Bassam M.M."/>
            <person name="Zengler K."/>
        </authorList>
    </citation>
    <scope>NUCLEOTIDE SEQUENCE</scope>
</reference>
<dbReference type="SMART" id="SM00487">
    <property type="entry name" value="DEXDc"/>
    <property type="match status" value="1"/>
</dbReference>
<dbReference type="InterPro" id="IPR001736">
    <property type="entry name" value="PLipase_D/transphosphatidylase"/>
</dbReference>
<dbReference type="SUPFAM" id="SSF52540">
    <property type="entry name" value="P-loop containing nucleoside triphosphate hydrolases"/>
    <property type="match status" value="2"/>
</dbReference>
<dbReference type="InterPro" id="IPR014001">
    <property type="entry name" value="Helicase_ATP-bd"/>
</dbReference>
<evidence type="ECO:0000259" key="2">
    <source>
        <dbReference type="PROSITE" id="PS50035"/>
    </source>
</evidence>
<proteinExistence type="predicted"/>
<dbReference type="Pfam" id="PF00271">
    <property type="entry name" value="Helicase_C"/>
    <property type="match status" value="1"/>
</dbReference>
<keyword evidence="5" id="KW-0547">Nucleotide-binding</keyword>
<dbReference type="PANTHER" id="PTHR45766">
    <property type="entry name" value="DNA ANNEALING HELICASE AND ENDONUCLEASE ZRANB3 FAMILY MEMBER"/>
    <property type="match status" value="1"/>
</dbReference>
<dbReference type="InterPro" id="IPR027417">
    <property type="entry name" value="P-loop_NTPase"/>
</dbReference>
<dbReference type="InterPro" id="IPR049730">
    <property type="entry name" value="SNF2/RAD54-like_C"/>
</dbReference>
<keyword evidence="1" id="KW-0378">Hydrolase</keyword>
<feature type="domain" description="Helicase C-terminal" evidence="4">
    <location>
        <begin position="618"/>
        <end position="804"/>
    </location>
</feature>
<dbReference type="Pfam" id="PF00176">
    <property type="entry name" value="SNF2-rel_dom"/>
    <property type="match status" value="1"/>
</dbReference>
<accession>A0A0W8FBE5</accession>
<dbReference type="CDD" id="cd18793">
    <property type="entry name" value="SF2_C_SNF"/>
    <property type="match status" value="1"/>
</dbReference>
<dbReference type="PROSITE" id="PS51194">
    <property type="entry name" value="HELICASE_CTER"/>
    <property type="match status" value="1"/>
</dbReference>
<evidence type="ECO:0000259" key="3">
    <source>
        <dbReference type="PROSITE" id="PS51192"/>
    </source>
</evidence>
<feature type="domain" description="Helicase ATP-binding" evidence="3">
    <location>
        <begin position="242"/>
        <end position="384"/>
    </location>
</feature>
<dbReference type="Pfam" id="PF13091">
    <property type="entry name" value="PLDc_2"/>
    <property type="match status" value="1"/>
</dbReference>
<evidence type="ECO:0000259" key="4">
    <source>
        <dbReference type="PROSITE" id="PS51194"/>
    </source>
</evidence>
<dbReference type="AlphaFoldDB" id="A0A0W8FBE5"/>
<dbReference type="PANTHER" id="PTHR45766:SF6">
    <property type="entry name" value="SWI_SNF-RELATED MATRIX-ASSOCIATED ACTIN-DEPENDENT REGULATOR OF CHROMATIN SUBFAMILY A-LIKE PROTEIN 1"/>
    <property type="match status" value="1"/>
</dbReference>
<gene>
    <name evidence="5" type="ORF">ASZ90_012101</name>
</gene>
<evidence type="ECO:0000256" key="1">
    <source>
        <dbReference type="ARBA" id="ARBA00022801"/>
    </source>
</evidence>
<sequence length="1063" mass="122145">MSKSKKEIIDNEDGTMAEFLKNALKDNDGRVSIATGYFNVEGYAELRSPLQEAAKKNDFHLRLLIGNEAVVKKDATPQCEAEAEGSLPEELEGLTINDNYAALVSDLVEFLRQEKVELRQNPERFSHAKCYIFDDLAVVGSSNFTRPGLKKNIELNAALYQPSAQNLVEQWFERRWSKGADIKEQIIRVLEDSKFGHPLDPFQMYMKFLYEYYRPRLEELEQDKGKILELAGFQQDAFSSAKRILAKYNGVLIADSTGLGKTHIALELLREYVAVRRLKAMVIAPSQVLKAVWEPKLMEESIKTMNVTIERTGTASFQPEKYIDYDLLVIDESQNYRNASTNRYANLLKLIAGGKRKMVVLMTATPVNNSLLDLYHQLTLITAGDDSYFAELGIPDLRSHFLSAERKELTEGIEQIVRLLDEIMIRRTRQFIIDNYPQTTINGKPVRFPKRQLRKVEYSLTALFGDQIYNKVLDTIEGLHLVPYRADFYIKTLEDKARKEADLRAELQKFGLLKRFESSVEAIRTSIIRLVKFYEYFDKILASGKILSSQAFRKALNQIGNSLEDEAAFFAEMEKIELVPLTAEYDKLQMKRDLKEDLERLLVLKRDLDRIPAYADKKLLALGELLAEDRVFESDGKKCLLFTQYMDTAEYIYKNLKGQLQKQGKKINILTGKTAANEREKIIMAFAPKANKLDSGTIPEETDILISTDVLSEGQNLQDANYVINYDLPWNPMRIVQRVGRVDRIGSDYEIVTAAVFWPENALEDILGLVRRLEEKIKKISETIGEPSTILGEQETPKNFNALARIAKQDQTVLDDMERDSELLPARTPYQMILTHLRKEGEKRLKGISSGKRSGKISKESGLIIFYREIKSLEGIHLLFYDFKGKRFEHYNDVSWIFQRMECDENDPLHIPLKGLEAFRLFKGIDAKAREELISIINSPLDAKNAQKTGSKHQRELRGMILAALSAGRISREDASEIYAILNRQNLVAWEDEFFEFYQDYRIHQDAKVLLASIRALFMRYKIDSSRHEKRRCIKLNPQDLTVVGYEFLTPTDLKVQDAITNW</sequence>
<dbReference type="SMART" id="SM00490">
    <property type="entry name" value="HELICc"/>
    <property type="match status" value="1"/>
</dbReference>
<comment type="caution">
    <text evidence="5">The sequence shown here is derived from an EMBL/GenBank/DDBJ whole genome shotgun (WGS) entry which is preliminary data.</text>
</comment>
<dbReference type="GO" id="GO:0004386">
    <property type="term" value="F:helicase activity"/>
    <property type="evidence" value="ECO:0007669"/>
    <property type="project" value="UniProtKB-KW"/>
</dbReference>
<dbReference type="CDD" id="cd09178">
    <property type="entry name" value="PLDc_N_Snf2_like"/>
    <property type="match status" value="1"/>
</dbReference>
<organism evidence="5">
    <name type="scientific">hydrocarbon metagenome</name>
    <dbReference type="NCBI Taxonomy" id="938273"/>
    <lineage>
        <taxon>unclassified sequences</taxon>
        <taxon>metagenomes</taxon>
        <taxon>ecological metagenomes</taxon>
    </lineage>
</organism>
<dbReference type="PROSITE" id="PS50035">
    <property type="entry name" value="PLD"/>
    <property type="match status" value="1"/>
</dbReference>
<dbReference type="GO" id="GO:0016787">
    <property type="term" value="F:hydrolase activity"/>
    <property type="evidence" value="ECO:0007669"/>
    <property type="project" value="UniProtKB-KW"/>
</dbReference>
<name>A0A0W8FBE5_9ZZZZ</name>
<dbReference type="Gene3D" id="3.30.870.10">
    <property type="entry name" value="Endonuclease Chain A"/>
    <property type="match status" value="1"/>
</dbReference>
<feature type="domain" description="PLD phosphodiesterase" evidence="2">
    <location>
        <begin position="122"/>
        <end position="148"/>
    </location>
</feature>
<dbReference type="Gene3D" id="3.40.50.300">
    <property type="entry name" value="P-loop containing nucleotide triphosphate hydrolases"/>
    <property type="match status" value="2"/>
</dbReference>
<dbReference type="EMBL" id="LNQE01001394">
    <property type="protein sequence ID" value="KUG18214.1"/>
    <property type="molecule type" value="Genomic_DNA"/>
</dbReference>
<keyword evidence="5" id="KW-0067">ATP-binding</keyword>
<dbReference type="GO" id="GO:0005524">
    <property type="term" value="F:ATP binding"/>
    <property type="evidence" value="ECO:0007669"/>
    <property type="project" value="InterPro"/>
</dbReference>
<protein>
    <submittedName>
        <fullName evidence="5">Superfamily ii dna/rna helicase, snf2 family</fullName>
    </submittedName>
</protein>
<dbReference type="PROSITE" id="PS51192">
    <property type="entry name" value="HELICASE_ATP_BIND_1"/>
    <property type="match status" value="1"/>
</dbReference>
<dbReference type="SUPFAM" id="SSF56024">
    <property type="entry name" value="Phospholipase D/nuclease"/>
    <property type="match status" value="1"/>
</dbReference>
<keyword evidence="5" id="KW-0347">Helicase</keyword>
<dbReference type="InterPro" id="IPR001650">
    <property type="entry name" value="Helicase_C-like"/>
</dbReference>
<evidence type="ECO:0000313" key="5">
    <source>
        <dbReference type="EMBL" id="KUG18214.1"/>
    </source>
</evidence>
<dbReference type="InterPro" id="IPR025202">
    <property type="entry name" value="PLD-like_dom"/>
</dbReference>